<dbReference type="EMBL" id="QHCT01000004">
    <property type="protein sequence ID" value="RHX89393.1"/>
    <property type="molecule type" value="Genomic_DNA"/>
</dbReference>
<proteinExistence type="predicted"/>
<reference evidence="2" key="1">
    <citation type="submission" date="2018-05" db="EMBL/GenBank/DDBJ databases">
        <title>Leptospira yasudae sp. nov. and Leptospira stimsonii sp. nov., two pathogenic species of the genus Leptospira isolated from environmental sources.</title>
        <authorList>
            <person name="Casanovas-Massana A."/>
            <person name="Hamond C."/>
            <person name="Santos L.A."/>
            <person name="Hacker K.P."/>
            <person name="Balassiano I."/>
            <person name="Medeiros M.A."/>
            <person name="Reis M.G."/>
            <person name="Ko A.I."/>
            <person name="Wunder E.A."/>
        </authorList>
    </citation>
    <scope>NUCLEOTIDE SEQUENCE [LARGE SCALE GENOMIC DNA]</scope>
    <source>
        <strain evidence="2">Yale</strain>
    </source>
</reference>
<gene>
    <name evidence="1" type="ORF">DLM75_16325</name>
</gene>
<comment type="caution">
    <text evidence="1">The sequence shown here is derived from an EMBL/GenBank/DDBJ whole genome shotgun (WGS) entry which is preliminary data.</text>
</comment>
<organism evidence="1 2">
    <name type="scientific">Leptospira stimsonii</name>
    <dbReference type="NCBI Taxonomy" id="2202203"/>
    <lineage>
        <taxon>Bacteria</taxon>
        <taxon>Pseudomonadati</taxon>
        <taxon>Spirochaetota</taxon>
        <taxon>Spirochaetia</taxon>
        <taxon>Leptospirales</taxon>
        <taxon>Leptospiraceae</taxon>
        <taxon>Leptospira</taxon>
    </lineage>
</organism>
<dbReference type="AlphaFoldDB" id="A0A396Z5H5"/>
<evidence type="ECO:0000313" key="2">
    <source>
        <dbReference type="Proteomes" id="UP000265798"/>
    </source>
</evidence>
<sequence length="60" mass="7185">MESNVFYQRKVIQRRKENFDSFRNSFEKNGEPEKRTYVKPIRAATRNSRTSRNSSLMGKI</sequence>
<dbReference type="Proteomes" id="UP000265798">
    <property type="component" value="Unassembled WGS sequence"/>
</dbReference>
<evidence type="ECO:0000313" key="1">
    <source>
        <dbReference type="EMBL" id="RHX89393.1"/>
    </source>
</evidence>
<name>A0A396Z5H5_9LEPT</name>
<protein>
    <submittedName>
        <fullName evidence="1">Uncharacterized protein</fullName>
    </submittedName>
</protein>
<accession>A0A396Z5H5</accession>